<evidence type="ECO:0000313" key="9">
    <source>
        <dbReference type="EMBL" id="ACY21851.1"/>
    </source>
</evidence>
<evidence type="ECO:0000313" key="10">
    <source>
        <dbReference type="Proteomes" id="UP000001219"/>
    </source>
</evidence>
<organism evidence="9 10">
    <name type="scientific">Gordonia bronchialis (strain ATCC 25592 / DSM 43247 / BCRC 13721 / JCM 3198 / KCTC 3076 / NBRC 16047 / NCTC 10667)</name>
    <name type="common">Rhodococcus bronchialis</name>
    <dbReference type="NCBI Taxonomy" id="526226"/>
    <lineage>
        <taxon>Bacteria</taxon>
        <taxon>Bacillati</taxon>
        <taxon>Actinomycetota</taxon>
        <taxon>Actinomycetes</taxon>
        <taxon>Mycobacteriales</taxon>
        <taxon>Gordoniaceae</taxon>
        <taxon>Gordonia</taxon>
    </lineage>
</organism>
<feature type="transmembrane region" description="Helical" evidence="7">
    <location>
        <begin position="34"/>
        <end position="58"/>
    </location>
</feature>
<reference evidence="9 10" key="2">
    <citation type="journal article" date="2010" name="Stand. Genomic Sci.">
        <title>Complete genome sequence of Gordonia bronchialis type strain (3410).</title>
        <authorList>
            <person name="Ivanova N."/>
            <person name="Sikorski J."/>
            <person name="Jando M."/>
            <person name="Lapidus A."/>
            <person name="Nolan M."/>
            <person name="Lucas S."/>
            <person name="Del Rio T.G."/>
            <person name="Tice H."/>
            <person name="Copeland A."/>
            <person name="Cheng J.F."/>
            <person name="Chen F."/>
            <person name="Bruce D."/>
            <person name="Goodwin L."/>
            <person name="Pitluck S."/>
            <person name="Mavromatis K."/>
            <person name="Ovchinnikova G."/>
            <person name="Pati A."/>
            <person name="Chen A."/>
            <person name="Palaniappan K."/>
            <person name="Land M."/>
            <person name="Hauser L."/>
            <person name="Chang Y.J."/>
            <person name="Jeffries C.D."/>
            <person name="Chain P."/>
            <person name="Saunders E."/>
            <person name="Han C."/>
            <person name="Detter J.C."/>
            <person name="Brettin T."/>
            <person name="Rohde M."/>
            <person name="Goker M."/>
            <person name="Bristow J."/>
            <person name="Eisen J.A."/>
            <person name="Markowitz V."/>
            <person name="Hugenholtz P."/>
            <person name="Klenk H.P."/>
            <person name="Kyrpides N.C."/>
        </authorList>
    </citation>
    <scope>NUCLEOTIDE SEQUENCE [LARGE SCALE GENOMIC DNA]</scope>
    <source>
        <strain evidence="10">ATCC 25592 / DSM 43247 / BCRC 13721 / JCM 3198 / KCTC 3076 / NBRC 16047 / NCTC 10667</strain>
    </source>
</reference>
<dbReference type="InterPro" id="IPR052173">
    <property type="entry name" value="Beta-lactam_resp_regulator"/>
</dbReference>
<evidence type="ECO:0000256" key="4">
    <source>
        <dbReference type="ARBA" id="ARBA00022833"/>
    </source>
</evidence>
<comment type="cofactor">
    <cofactor evidence="6">
        <name>Zn(2+)</name>
        <dbReference type="ChEBI" id="CHEBI:29105"/>
    </cofactor>
    <text evidence="6">Binds 1 zinc ion per subunit.</text>
</comment>
<dbReference type="InterPro" id="IPR001915">
    <property type="entry name" value="Peptidase_M48"/>
</dbReference>
<dbReference type="OrthoDB" id="9785340at2"/>
<dbReference type="GO" id="GO:0004222">
    <property type="term" value="F:metalloendopeptidase activity"/>
    <property type="evidence" value="ECO:0007669"/>
    <property type="project" value="InterPro"/>
</dbReference>
<keyword evidence="1 6" id="KW-0645">Protease</keyword>
<dbReference type="EMBL" id="CP001802">
    <property type="protein sequence ID" value="ACY21851.1"/>
    <property type="molecule type" value="Genomic_DNA"/>
</dbReference>
<dbReference type="AlphaFoldDB" id="D0LEX7"/>
<keyword evidence="10" id="KW-1185">Reference proteome</keyword>
<dbReference type="Pfam" id="PF01435">
    <property type="entry name" value="Peptidase_M48"/>
    <property type="match status" value="1"/>
</dbReference>
<dbReference type="PANTHER" id="PTHR34978">
    <property type="entry name" value="POSSIBLE SENSOR-TRANSDUCER PROTEIN BLAR"/>
    <property type="match status" value="1"/>
</dbReference>
<evidence type="ECO:0000256" key="3">
    <source>
        <dbReference type="ARBA" id="ARBA00022801"/>
    </source>
</evidence>
<comment type="similarity">
    <text evidence="6">Belongs to the peptidase M48 family.</text>
</comment>
<keyword evidence="2" id="KW-0479">Metal-binding</keyword>
<dbReference type="KEGG" id="gbr:Gbro_2620"/>
<feature type="domain" description="Peptidase M48" evidence="8">
    <location>
        <begin position="118"/>
        <end position="197"/>
    </location>
</feature>
<gene>
    <name evidence="9" type="ordered locus">Gbro_2620</name>
</gene>
<keyword evidence="7" id="KW-0812">Transmembrane</keyword>
<keyword evidence="5 6" id="KW-0482">Metalloprotease</keyword>
<evidence type="ECO:0000256" key="2">
    <source>
        <dbReference type="ARBA" id="ARBA00022723"/>
    </source>
</evidence>
<sequence>MSVALAHLVGAAVLAVLAPYVLDRLPARWSPRVVMTAWVSSIATTLALLALSALTALLPDPPPAEQFVEALARCASAVLHALRDDFSQLYGFGVVVAAAAVVARTAGSYVRHTRRSWRIQRLHRDVVAVVGSTEADTPDVLWIDHPYPMAYCVGGRSGFVVATSALKTDLSPEARAAVLAHEFAHLRSRHHRVVGFCDVMARALPLVPLFRRAPAAVSALAEVDADMVAARTTSSAAVRAALTSIGAAGGSAAGGASPALGGAHAGSATRYRLRMLEQATTEPTAGRYALAGMAPLAASAMCAAMALPALSLLVHGLTASY</sequence>
<dbReference type="eggNOG" id="COG0501">
    <property type="taxonomic scope" value="Bacteria"/>
</dbReference>
<evidence type="ECO:0000256" key="7">
    <source>
        <dbReference type="SAM" id="Phobius"/>
    </source>
</evidence>
<evidence type="ECO:0000256" key="5">
    <source>
        <dbReference type="ARBA" id="ARBA00023049"/>
    </source>
</evidence>
<dbReference type="HOGENOM" id="CLU_056335_0_0_11"/>
<proteinExistence type="inferred from homology"/>
<keyword evidence="3 6" id="KW-0378">Hydrolase</keyword>
<dbReference type="GO" id="GO:0046872">
    <property type="term" value="F:metal ion binding"/>
    <property type="evidence" value="ECO:0007669"/>
    <property type="project" value="UniProtKB-KW"/>
</dbReference>
<dbReference type="CDD" id="cd07326">
    <property type="entry name" value="M56_BlaR1_MecR1_like"/>
    <property type="match status" value="1"/>
</dbReference>
<protein>
    <submittedName>
        <fullName evidence="9">Peptidase M48 Ste24p</fullName>
    </submittedName>
</protein>
<dbReference type="Proteomes" id="UP000001219">
    <property type="component" value="Chromosome"/>
</dbReference>
<keyword evidence="7" id="KW-0472">Membrane</keyword>
<dbReference type="PANTHER" id="PTHR34978:SF3">
    <property type="entry name" value="SLR0241 PROTEIN"/>
    <property type="match status" value="1"/>
</dbReference>
<feature type="transmembrane region" description="Helical" evidence="7">
    <location>
        <begin position="296"/>
        <end position="317"/>
    </location>
</feature>
<evidence type="ECO:0000256" key="1">
    <source>
        <dbReference type="ARBA" id="ARBA00022670"/>
    </source>
</evidence>
<dbReference type="GO" id="GO:0006508">
    <property type="term" value="P:proteolysis"/>
    <property type="evidence" value="ECO:0007669"/>
    <property type="project" value="UniProtKB-KW"/>
</dbReference>
<feature type="transmembrane region" description="Helical" evidence="7">
    <location>
        <begin position="6"/>
        <end position="22"/>
    </location>
</feature>
<name>D0LEX7_GORB4</name>
<keyword evidence="4 6" id="KW-0862">Zinc</keyword>
<dbReference type="STRING" id="526226.Gbro_2620"/>
<feature type="transmembrane region" description="Helical" evidence="7">
    <location>
        <begin position="89"/>
        <end position="110"/>
    </location>
</feature>
<reference evidence="10" key="1">
    <citation type="submission" date="2009-10" db="EMBL/GenBank/DDBJ databases">
        <title>The complete chromosome of Gordonia bronchialis DSM 43247.</title>
        <authorList>
            <consortium name="US DOE Joint Genome Institute (JGI-PGF)"/>
            <person name="Lucas S."/>
            <person name="Copeland A."/>
            <person name="Lapidus A."/>
            <person name="Glavina del Rio T."/>
            <person name="Dalin E."/>
            <person name="Tice H."/>
            <person name="Bruce D."/>
            <person name="Goodwin L."/>
            <person name="Pitluck S."/>
            <person name="Kyrpides N."/>
            <person name="Mavromatis K."/>
            <person name="Ivanova N."/>
            <person name="Ovchinnikova G."/>
            <person name="Saunders E."/>
            <person name="Brettin T."/>
            <person name="Detter J.C."/>
            <person name="Han C."/>
            <person name="Larimer F."/>
            <person name="Land M."/>
            <person name="Hauser L."/>
            <person name="Markowitz V."/>
            <person name="Cheng J.-F."/>
            <person name="Hugenholtz P."/>
            <person name="Woyke T."/>
            <person name="Wu D."/>
            <person name="Jando M."/>
            <person name="Schneider S."/>
            <person name="Goeker M."/>
            <person name="Klenk H.-P."/>
            <person name="Eisen J.A."/>
        </authorList>
    </citation>
    <scope>NUCLEOTIDE SEQUENCE [LARGE SCALE GENOMIC DNA]</scope>
    <source>
        <strain evidence="10">ATCC 25592 / DSM 43247 / BCRC 13721 / JCM 3198 / KCTC 3076 / NBRC 16047 / NCTC 10667</strain>
    </source>
</reference>
<evidence type="ECO:0000259" key="8">
    <source>
        <dbReference type="Pfam" id="PF01435"/>
    </source>
</evidence>
<keyword evidence="7" id="KW-1133">Transmembrane helix</keyword>
<accession>D0LEX7</accession>
<dbReference type="Gene3D" id="3.30.2010.10">
    <property type="entry name" value="Metalloproteases ('zincins'), catalytic domain"/>
    <property type="match status" value="1"/>
</dbReference>
<evidence type="ECO:0000256" key="6">
    <source>
        <dbReference type="RuleBase" id="RU003983"/>
    </source>
</evidence>